<dbReference type="PROSITE" id="PS50059">
    <property type="entry name" value="FKBP_PPIASE"/>
    <property type="match status" value="1"/>
</dbReference>
<evidence type="ECO:0000256" key="8">
    <source>
        <dbReference type="ARBA" id="ARBA00037071"/>
    </source>
</evidence>
<evidence type="ECO:0000256" key="10">
    <source>
        <dbReference type="RuleBase" id="RU003915"/>
    </source>
</evidence>
<dbReference type="Pfam" id="PF00254">
    <property type="entry name" value="FKBP_C"/>
    <property type="match status" value="1"/>
</dbReference>
<evidence type="ECO:0000256" key="7">
    <source>
        <dbReference type="ARBA" id="ARBA00023235"/>
    </source>
</evidence>
<dbReference type="EMBL" id="FNXY01000004">
    <property type="protein sequence ID" value="SEI98713.1"/>
    <property type="molecule type" value="Genomic_DNA"/>
</dbReference>
<evidence type="ECO:0000256" key="4">
    <source>
        <dbReference type="ARBA" id="ARBA00022490"/>
    </source>
</evidence>
<sequence length="143" mass="15334">MKQAQAGDTVQVHYTGTLPDGQLFDSSAGREPLSFQLGSGMVIKGFDDGVTGMAVGDKKTIHIPNEEAYGPINEDMIVNFDRSQIPSDIPLEVGITLNMHQDGNGQVIPVIVKEVGEAHVILDANHPLAGQDLIFELELVGIE</sequence>
<dbReference type="GO" id="GO:0003755">
    <property type="term" value="F:peptidyl-prolyl cis-trans isomerase activity"/>
    <property type="evidence" value="ECO:0007669"/>
    <property type="project" value="UniProtKB-UniRule"/>
</dbReference>
<comment type="catalytic activity">
    <reaction evidence="1 9 10">
        <text>[protein]-peptidylproline (omega=180) = [protein]-peptidylproline (omega=0)</text>
        <dbReference type="Rhea" id="RHEA:16237"/>
        <dbReference type="Rhea" id="RHEA-COMP:10747"/>
        <dbReference type="Rhea" id="RHEA-COMP:10748"/>
        <dbReference type="ChEBI" id="CHEBI:83833"/>
        <dbReference type="ChEBI" id="CHEBI:83834"/>
        <dbReference type="EC" id="5.2.1.8"/>
    </reaction>
</comment>
<keyword evidence="4" id="KW-0963">Cytoplasm</keyword>
<comment type="function">
    <text evidence="8">Also involved in hydrogenase metallocenter assembly, probably by participating in the nickel insertion step. This function in hydrogenase biosynthesis requires chaperone activity and the presence of the metal-binding domain, but not PPIase activity.</text>
</comment>
<evidence type="ECO:0000256" key="1">
    <source>
        <dbReference type="ARBA" id="ARBA00000971"/>
    </source>
</evidence>
<evidence type="ECO:0000256" key="5">
    <source>
        <dbReference type="ARBA" id="ARBA00023110"/>
    </source>
</evidence>
<name>A0A1H6V2B7_9BACT</name>
<dbReference type="RefSeq" id="WP_090335914.1">
    <property type="nucleotide sequence ID" value="NZ_FNXY01000004.1"/>
</dbReference>
<dbReference type="PANTHER" id="PTHR47861:SF3">
    <property type="entry name" value="FKBP-TYPE PEPTIDYL-PROLYL CIS-TRANS ISOMERASE SLYD"/>
    <property type="match status" value="1"/>
</dbReference>
<keyword evidence="7 9" id="KW-0413">Isomerase</keyword>
<dbReference type="GO" id="GO:0005737">
    <property type="term" value="C:cytoplasm"/>
    <property type="evidence" value="ECO:0007669"/>
    <property type="project" value="UniProtKB-SubCell"/>
</dbReference>
<keyword evidence="6" id="KW-0143">Chaperone</keyword>
<dbReference type="STRING" id="408657.SAMN04487995_2893"/>
<gene>
    <name evidence="12" type="ORF">SAMN04487995_2893</name>
</gene>
<evidence type="ECO:0000256" key="6">
    <source>
        <dbReference type="ARBA" id="ARBA00023186"/>
    </source>
</evidence>
<dbReference type="Proteomes" id="UP000199532">
    <property type="component" value="Unassembled WGS sequence"/>
</dbReference>
<feature type="domain" description="PPIase FKBP-type" evidence="11">
    <location>
        <begin position="7"/>
        <end position="101"/>
    </location>
</feature>
<dbReference type="OrthoDB" id="9808891at2"/>
<evidence type="ECO:0000256" key="9">
    <source>
        <dbReference type="PROSITE-ProRule" id="PRU00277"/>
    </source>
</evidence>
<dbReference type="EC" id="5.2.1.8" evidence="10"/>
<dbReference type="GO" id="GO:0042026">
    <property type="term" value="P:protein refolding"/>
    <property type="evidence" value="ECO:0007669"/>
    <property type="project" value="UniProtKB-ARBA"/>
</dbReference>
<organism evidence="12 13">
    <name type="scientific">Dyadobacter koreensis</name>
    <dbReference type="NCBI Taxonomy" id="408657"/>
    <lineage>
        <taxon>Bacteria</taxon>
        <taxon>Pseudomonadati</taxon>
        <taxon>Bacteroidota</taxon>
        <taxon>Cytophagia</taxon>
        <taxon>Cytophagales</taxon>
        <taxon>Spirosomataceae</taxon>
        <taxon>Dyadobacter</taxon>
    </lineage>
</organism>
<dbReference type="Gene3D" id="3.10.50.40">
    <property type="match status" value="1"/>
</dbReference>
<dbReference type="InterPro" id="IPR046357">
    <property type="entry name" value="PPIase_dom_sf"/>
</dbReference>
<evidence type="ECO:0000259" key="11">
    <source>
        <dbReference type="PROSITE" id="PS50059"/>
    </source>
</evidence>
<reference evidence="12 13" key="1">
    <citation type="submission" date="2016-10" db="EMBL/GenBank/DDBJ databases">
        <authorList>
            <person name="de Groot N.N."/>
        </authorList>
    </citation>
    <scope>NUCLEOTIDE SEQUENCE [LARGE SCALE GENOMIC DNA]</scope>
    <source>
        <strain evidence="12 13">DSM 19938</strain>
    </source>
</reference>
<evidence type="ECO:0000256" key="3">
    <source>
        <dbReference type="ARBA" id="ARBA00006577"/>
    </source>
</evidence>
<dbReference type="AlphaFoldDB" id="A0A1H6V2B7"/>
<evidence type="ECO:0000313" key="13">
    <source>
        <dbReference type="Proteomes" id="UP000199532"/>
    </source>
</evidence>
<dbReference type="PANTHER" id="PTHR47861">
    <property type="entry name" value="FKBP-TYPE PEPTIDYL-PROLYL CIS-TRANS ISOMERASE SLYD"/>
    <property type="match status" value="1"/>
</dbReference>
<evidence type="ECO:0000313" key="12">
    <source>
        <dbReference type="EMBL" id="SEI98713.1"/>
    </source>
</evidence>
<protein>
    <recommendedName>
        <fullName evidence="10">Peptidyl-prolyl cis-trans isomerase</fullName>
        <ecNumber evidence="10">5.2.1.8</ecNumber>
    </recommendedName>
</protein>
<comment type="subcellular location">
    <subcellularLocation>
        <location evidence="2">Cytoplasm</location>
    </subcellularLocation>
</comment>
<keyword evidence="5 9" id="KW-0697">Rotamase</keyword>
<dbReference type="InterPro" id="IPR001179">
    <property type="entry name" value="PPIase_FKBP_dom"/>
</dbReference>
<accession>A0A1H6V2B7</accession>
<keyword evidence="13" id="KW-1185">Reference proteome</keyword>
<proteinExistence type="inferred from homology"/>
<dbReference type="SUPFAM" id="SSF54534">
    <property type="entry name" value="FKBP-like"/>
    <property type="match status" value="1"/>
</dbReference>
<comment type="similarity">
    <text evidence="3 10">Belongs to the FKBP-type PPIase family.</text>
</comment>
<evidence type="ECO:0000256" key="2">
    <source>
        <dbReference type="ARBA" id="ARBA00004496"/>
    </source>
</evidence>